<dbReference type="RefSeq" id="WP_317642620.1">
    <property type="nucleotide sequence ID" value="NZ_AP026800.1"/>
</dbReference>
<evidence type="ECO:0000256" key="2">
    <source>
        <dbReference type="ARBA" id="ARBA00022614"/>
    </source>
</evidence>
<proteinExistence type="predicted"/>
<evidence type="ECO:0000313" key="6">
    <source>
        <dbReference type="Proteomes" id="UP001321748"/>
    </source>
</evidence>
<evidence type="ECO:0000256" key="3">
    <source>
        <dbReference type="ARBA" id="ARBA00022737"/>
    </source>
</evidence>
<dbReference type="InterPro" id="IPR001611">
    <property type="entry name" value="Leu-rich_rpt"/>
</dbReference>
<dbReference type="Gene3D" id="2.60.40.4270">
    <property type="entry name" value="Listeria-Bacteroides repeat domain"/>
    <property type="match status" value="1"/>
</dbReference>
<dbReference type="Pfam" id="PF09479">
    <property type="entry name" value="Flg_new"/>
    <property type="match status" value="1"/>
</dbReference>
<feature type="region of interest" description="Disordered" evidence="4">
    <location>
        <begin position="236"/>
        <end position="258"/>
    </location>
</feature>
<keyword evidence="3" id="KW-0677">Repeat</keyword>
<organism evidence="5 6">
    <name type="scientific">Bombiscardovia apis</name>
    <dbReference type="NCBI Taxonomy" id="2932182"/>
    <lineage>
        <taxon>Bacteria</taxon>
        <taxon>Bacillati</taxon>
        <taxon>Actinomycetota</taxon>
        <taxon>Actinomycetes</taxon>
        <taxon>Bifidobacteriales</taxon>
        <taxon>Bifidobacteriaceae</taxon>
        <taxon>Bombiscardovia</taxon>
    </lineage>
</organism>
<dbReference type="Gene3D" id="3.80.10.10">
    <property type="entry name" value="Ribonuclease Inhibitor"/>
    <property type="match status" value="1"/>
</dbReference>
<dbReference type="InterPro" id="IPR042229">
    <property type="entry name" value="Listeria/Bacterioides_rpt_sf"/>
</dbReference>
<dbReference type="PANTHER" id="PTHR46652:SF3">
    <property type="entry name" value="LEUCINE-RICH REPEAT-CONTAINING PROTEIN 9"/>
    <property type="match status" value="1"/>
</dbReference>
<dbReference type="InterPro" id="IPR050836">
    <property type="entry name" value="SDS22/Internalin_LRR"/>
</dbReference>
<reference evidence="5 6" key="1">
    <citation type="journal article" date="2023" name="Microbiol. Spectr.">
        <title>Symbiosis of Carpenter Bees with Uncharacterized Lactic Acid Bacteria Showing NAD Auxotrophy.</title>
        <authorList>
            <person name="Kawasaki S."/>
            <person name="Ozawa K."/>
            <person name="Mori T."/>
            <person name="Yamamoto A."/>
            <person name="Ito M."/>
            <person name="Ohkuma M."/>
            <person name="Sakamoto M."/>
            <person name="Matsutani M."/>
        </authorList>
    </citation>
    <scope>NUCLEOTIDE SEQUENCE [LARGE SCALE GENOMIC DNA]</scope>
    <source>
        <strain evidence="5 6">KimH</strain>
    </source>
</reference>
<dbReference type="SUPFAM" id="SSF52058">
    <property type="entry name" value="L domain-like"/>
    <property type="match status" value="1"/>
</dbReference>
<sequence>MSITDLSGIQYFPQLTSLDLNNNVEVSSRLKWNVITDITPMAALTNLTSFSAYNTNLANLNGIQNLTKLGTLLLGGNGETEKGNRISDLSFLSGLTELNFLDISNNRVGDLTPLANLTNLSGLDISKQYIRLPDKPDFDEHNPMSLGPATVNNTVSPHQVALEDTAKPSTPTSGKSFDATTGIMTWDKTMPGDHQYNFNYTGTVNTPDNLIGLPQINFTYSGTFAQQVPGLTVSFDTDGGTPQPADQAHHQNEKVTPPVKVSKPSRYLDGWYNVDTGAKWNFDTDTVTTDMTLKARWKACLPPTYPHSRSHTPPPVHRQ</sequence>
<evidence type="ECO:0000256" key="1">
    <source>
        <dbReference type="ARBA" id="ARBA00004196"/>
    </source>
</evidence>
<gene>
    <name evidence="5" type="ORF">KIMH_12290</name>
</gene>
<accession>A0ABM8BDZ5</accession>
<dbReference type="PROSITE" id="PS51450">
    <property type="entry name" value="LRR"/>
    <property type="match status" value="1"/>
</dbReference>
<keyword evidence="2" id="KW-0433">Leucine-rich repeat</keyword>
<dbReference type="InterPro" id="IPR032675">
    <property type="entry name" value="LRR_dom_sf"/>
</dbReference>
<dbReference type="EMBL" id="AP026800">
    <property type="protein sequence ID" value="BDR55118.1"/>
    <property type="molecule type" value="Genomic_DNA"/>
</dbReference>
<dbReference type="InterPro" id="IPR025875">
    <property type="entry name" value="Leu-rich_rpt_4"/>
</dbReference>
<comment type="subcellular location">
    <subcellularLocation>
        <location evidence="1">Cell envelope</location>
    </subcellularLocation>
</comment>
<protein>
    <submittedName>
        <fullName evidence="5">Uncharacterized protein</fullName>
    </submittedName>
</protein>
<evidence type="ECO:0000256" key="4">
    <source>
        <dbReference type="SAM" id="MobiDB-lite"/>
    </source>
</evidence>
<name>A0ABM8BDZ5_9BIFI</name>
<evidence type="ECO:0000313" key="5">
    <source>
        <dbReference type="EMBL" id="BDR55118.1"/>
    </source>
</evidence>
<dbReference type="InterPro" id="IPR013378">
    <property type="entry name" value="InlB-like_B-rpt"/>
</dbReference>
<keyword evidence="6" id="KW-1185">Reference proteome</keyword>
<dbReference type="Pfam" id="PF12799">
    <property type="entry name" value="LRR_4"/>
    <property type="match status" value="1"/>
</dbReference>
<dbReference type="Proteomes" id="UP001321748">
    <property type="component" value="Chromosome"/>
</dbReference>
<dbReference type="PANTHER" id="PTHR46652">
    <property type="entry name" value="LEUCINE-RICH REPEAT AND IQ DOMAIN-CONTAINING PROTEIN 1-RELATED"/>
    <property type="match status" value="1"/>
</dbReference>